<dbReference type="Pfam" id="PF00995">
    <property type="entry name" value="Sec1"/>
    <property type="match status" value="1"/>
</dbReference>
<comment type="similarity">
    <text evidence="1">Belongs to the STXBP/unc-18/SEC1 family.</text>
</comment>
<gene>
    <name evidence="2" type="primary">NCAS0B03340</name>
    <name evidence="2" type="ordered locus">NCAS_0B03340</name>
</gene>
<evidence type="ECO:0000313" key="2">
    <source>
        <dbReference type="EMBL" id="CCC68418.1"/>
    </source>
</evidence>
<sequence length="599" mass="69361">MNCMDADFSSRPPKYKQAHIRFFPGLEKYLLDYLHTRRYLKQYIGSLTEVKLSFIPKEKQFFQTLDIDKPLQIFFNRSCVDLINKNIHRTIESLLNLCIVTGEYPIIRYSAPSAELAALTPPTKLATKLAQEFQLALDAYARANESFPPPSDRPRAVMIITDRTLDLFSPILHDFNYQAMSYDVIPDIETRTDIYHYSAENELGEKEEKTSKLLDICDPDWIELKHQHIVDANEYLSGKIKEMIAKNPLLVDRANVKNTTDLLSVVAHLKDFDEERRRLILHRTLIDSCLEVNQERKLAELAEVEQDLAGFGLDIDGEKVKHITDSLLRILLSKEAIVTDKIRYIMAYALYRGGIIETDFIKLLAFIGVDTQHEYFPHFMLLFRNYELIGFKLIKEEPRNKPFKKEWFHDTIVKDSSIYTTSRFVPAAGNILSKVIANPLLLTEESFPYVKDKPIELLDEEEREMAGSNASAYNSASLRNPRHKASWTKHGNGTKANTPRQRFFYYVLGGITYPEIRAAYDQSNLKNRDVFIGSDGIITPLAFMRSVEFLTRPRETLQLMDDQKEKKRYLNFYIVPKLLLLNQCLMFTDVVSTNQHLEL</sequence>
<dbReference type="Proteomes" id="UP000001640">
    <property type="component" value="Chromosome 2"/>
</dbReference>
<proteinExistence type="inferred from homology"/>
<reference key="2">
    <citation type="submission" date="2011-08" db="EMBL/GenBank/DDBJ databases">
        <title>Genome sequence of Naumovozyma castellii.</title>
        <authorList>
            <person name="Gordon J.L."/>
            <person name="Armisen D."/>
            <person name="Proux-Wera E."/>
            <person name="OhEigeartaigh S.S."/>
            <person name="Byrne K.P."/>
            <person name="Wolfe K.H."/>
        </authorList>
    </citation>
    <scope>NUCLEOTIDE SEQUENCE</scope>
    <source>
        <strain>Type strain:CBS 4309</strain>
    </source>
</reference>
<evidence type="ECO:0000256" key="1">
    <source>
        <dbReference type="ARBA" id="ARBA00009884"/>
    </source>
</evidence>
<dbReference type="GO" id="GO:0000149">
    <property type="term" value="F:SNARE binding"/>
    <property type="evidence" value="ECO:0007669"/>
    <property type="project" value="EnsemblFungi"/>
</dbReference>
<dbReference type="RefSeq" id="XP_003674792.1">
    <property type="nucleotide sequence ID" value="XM_003674744.1"/>
</dbReference>
<dbReference type="Gene3D" id="3.40.50.1910">
    <property type="match status" value="1"/>
</dbReference>
<dbReference type="PIRSF" id="PIRSF005715">
    <property type="entry name" value="VPS45_Sec1"/>
    <property type="match status" value="1"/>
</dbReference>
<organism evidence="2 3">
    <name type="scientific">Naumovozyma castellii</name>
    <name type="common">Yeast</name>
    <name type="synonym">Saccharomyces castellii</name>
    <dbReference type="NCBI Taxonomy" id="27288"/>
    <lineage>
        <taxon>Eukaryota</taxon>
        <taxon>Fungi</taxon>
        <taxon>Dikarya</taxon>
        <taxon>Ascomycota</taxon>
        <taxon>Saccharomycotina</taxon>
        <taxon>Saccharomycetes</taxon>
        <taxon>Saccharomycetales</taxon>
        <taxon>Saccharomycetaceae</taxon>
        <taxon>Naumovozyma</taxon>
    </lineage>
</organism>
<dbReference type="GO" id="GO:0005935">
    <property type="term" value="C:cellular bud neck"/>
    <property type="evidence" value="ECO:0007669"/>
    <property type="project" value="EnsemblFungi"/>
</dbReference>
<keyword evidence="3" id="KW-1185">Reference proteome</keyword>
<dbReference type="HOGENOM" id="CLU_009210_2_1_1"/>
<dbReference type="InterPro" id="IPR027482">
    <property type="entry name" value="Sec1-like_dom2"/>
</dbReference>
<dbReference type="OrthoDB" id="2228at2759"/>
<dbReference type="Gene3D" id="3.90.830.10">
    <property type="entry name" value="Syntaxin Binding Protein 1, Chain A, domain 2"/>
    <property type="match status" value="1"/>
</dbReference>
<dbReference type="Gene3D" id="1.25.40.60">
    <property type="match status" value="1"/>
</dbReference>
<dbReference type="AlphaFoldDB" id="G0VBU2"/>
<dbReference type="InterPro" id="IPR001619">
    <property type="entry name" value="Sec1-like"/>
</dbReference>
<dbReference type="InterPro" id="IPR036045">
    <property type="entry name" value="Sec1-like_sf"/>
</dbReference>
<dbReference type="EMBL" id="HE576753">
    <property type="protein sequence ID" value="CCC68418.1"/>
    <property type="molecule type" value="Genomic_DNA"/>
</dbReference>
<dbReference type="GeneID" id="96901978"/>
<reference evidence="2 3" key="1">
    <citation type="journal article" date="2011" name="Proc. Natl. Acad. Sci. U.S.A.">
        <title>Evolutionary erosion of yeast sex chromosomes by mating-type switching accidents.</title>
        <authorList>
            <person name="Gordon J.L."/>
            <person name="Armisen D."/>
            <person name="Proux-Wera E."/>
            <person name="Oheigeartaigh S.S."/>
            <person name="Byrne K.P."/>
            <person name="Wolfe K.H."/>
        </authorList>
    </citation>
    <scope>NUCLEOTIDE SEQUENCE [LARGE SCALE GENOMIC DNA]</scope>
    <source>
        <strain evidence="3">ATCC 76901 / BCRC 22586 / CBS 4309 / NBRC 1992 / NRRL Y-12630</strain>
    </source>
</reference>
<dbReference type="OMA" id="LSTCVRM"/>
<protein>
    <submittedName>
        <fullName evidence="2">Uncharacterized protein</fullName>
    </submittedName>
</protein>
<dbReference type="GO" id="GO:0005934">
    <property type="term" value="C:cellular bud tip"/>
    <property type="evidence" value="ECO:0007669"/>
    <property type="project" value="EnsemblFungi"/>
</dbReference>
<dbReference type="GO" id="GO:0006904">
    <property type="term" value="P:vesicle docking involved in exocytosis"/>
    <property type="evidence" value="ECO:0007669"/>
    <property type="project" value="EnsemblFungi"/>
</dbReference>
<dbReference type="eggNOG" id="KOG1300">
    <property type="taxonomic scope" value="Eukaryota"/>
</dbReference>
<name>G0VBU2_NAUCA</name>
<accession>G0VBU2</accession>
<dbReference type="PANTHER" id="PTHR11679">
    <property type="entry name" value="VESICLE PROTEIN SORTING-ASSOCIATED"/>
    <property type="match status" value="1"/>
</dbReference>
<dbReference type="SUPFAM" id="SSF56815">
    <property type="entry name" value="Sec1/munc18-like (SM) proteins"/>
    <property type="match status" value="1"/>
</dbReference>
<dbReference type="GO" id="GO:0031340">
    <property type="term" value="P:positive regulation of vesicle fusion"/>
    <property type="evidence" value="ECO:0007669"/>
    <property type="project" value="EnsemblFungi"/>
</dbReference>
<dbReference type="KEGG" id="ncs:NCAS_0B03340"/>
<dbReference type="InParanoid" id="G0VBU2"/>
<dbReference type="FunCoup" id="G0VBU2">
    <property type="interactions" value="889"/>
</dbReference>
<dbReference type="InterPro" id="IPR043127">
    <property type="entry name" value="Sec-1-like_dom3a"/>
</dbReference>
<dbReference type="GO" id="GO:0005886">
    <property type="term" value="C:plasma membrane"/>
    <property type="evidence" value="ECO:0007669"/>
    <property type="project" value="EnsemblFungi"/>
</dbReference>
<evidence type="ECO:0000313" key="3">
    <source>
        <dbReference type="Proteomes" id="UP000001640"/>
    </source>
</evidence>
<dbReference type="STRING" id="1064592.G0VBU2"/>